<reference evidence="1" key="1">
    <citation type="submission" date="2020-08" db="EMBL/GenBank/DDBJ databases">
        <title>Plant Genome Project.</title>
        <authorList>
            <person name="Zhang R.-G."/>
        </authorList>
    </citation>
    <scope>NUCLEOTIDE SEQUENCE</scope>
    <source>
        <strain evidence="1">WSP0</strain>
        <tissue evidence="1">Leaf</tissue>
    </source>
</reference>
<dbReference type="Proteomes" id="UP000823749">
    <property type="component" value="Chromosome 10"/>
</dbReference>
<organism evidence="1 2">
    <name type="scientific">Rhododendron griersonianum</name>
    <dbReference type="NCBI Taxonomy" id="479676"/>
    <lineage>
        <taxon>Eukaryota</taxon>
        <taxon>Viridiplantae</taxon>
        <taxon>Streptophyta</taxon>
        <taxon>Embryophyta</taxon>
        <taxon>Tracheophyta</taxon>
        <taxon>Spermatophyta</taxon>
        <taxon>Magnoliopsida</taxon>
        <taxon>eudicotyledons</taxon>
        <taxon>Gunneridae</taxon>
        <taxon>Pentapetalae</taxon>
        <taxon>asterids</taxon>
        <taxon>Ericales</taxon>
        <taxon>Ericaceae</taxon>
        <taxon>Ericoideae</taxon>
        <taxon>Rhodoreae</taxon>
        <taxon>Rhododendron</taxon>
    </lineage>
</organism>
<dbReference type="AlphaFoldDB" id="A0AAV6IHS1"/>
<evidence type="ECO:0000313" key="2">
    <source>
        <dbReference type="Proteomes" id="UP000823749"/>
    </source>
</evidence>
<dbReference type="EMBL" id="JACTNZ010000010">
    <property type="protein sequence ID" value="KAG5527083.1"/>
    <property type="molecule type" value="Genomic_DNA"/>
</dbReference>
<proteinExistence type="predicted"/>
<accession>A0AAV6IHS1</accession>
<name>A0AAV6IHS1_9ERIC</name>
<sequence length="66" mass="7483">MEYAEIGNLVDEPSSNLLCRSWICPVQVEEHIGVLHNVKEYWSSLPVDLIDLFQAACNRESESSDC</sequence>
<keyword evidence="2" id="KW-1185">Reference proteome</keyword>
<gene>
    <name evidence="1" type="ORF">RHGRI_028117</name>
</gene>
<comment type="caution">
    <text evidence="1">The sequence shown here is derived from an EMBL/GenBank/DDBJ whole genome shotgun (WGS) entry which is preliminary data.</text>
</comment>
<evidence type="ECO:0000313" key="1">
    <source>
        <dbReference type="EMBL" id="KAG5527083.1"/>
    </source>
</evidence>
<protein>
    <submittedName>
        <fullName evidence="1">Uncharacterized protein</fullName>
    </submittedName>
</protein>